<dbReference type="Proteomes" id="UP001202248">
    <property type="component" value="Unassembled WGS sequence"/>
</dbReference>
<dbReference type="Gene3D" id="2.40.37.10">
    <property type="entry name" value="Lyase, Ornithine Decarboxylase, Chain A, domain 1"/>
    <property type="match status" value="1"/>
</dbReference>
<keyword evidence="2" id="KW-1185">Reference proteome</keyword>
<protein>
    <recommendedName>
        <fullName evidence="3">Diaminopimelate decarboxylase</fullName>
    </recommendedName>
</protein>
<comment type="caution">
    <text evidence="1">The sequence shown here is derived from an EMBL/GenBank/DDBJ whole genome shotgun (WGS) entry which is preliminary data.</text>
</comment>
<evidence type="ECO:0000313" key="1">
    <source>
        <dbReference type="EMBL" id="MCH5599039.1"/>
    </source>
</evidence>
<organism evidence="1 2">
    <name type="scientific">Niabella ginsengisoli</name>
    <dbReference type="NCBI Taxonomy" id="522298"/>
    <lineage>
        <taxon>Bacteria</taxon>
        <taxon>Pseudomonadati</taxon>
        <taxon>Bacteroidota</taxon>
        <taxon>Chitinophagia</taxon>
        <taxon>Chitinophagales</taxon>
        <taxon>Chitinophagaceae</taxon>
        <taxon>Niabella</taxon>
    </lineage>
</organism>
<dbReference type="InterPro" id="IPR009006">
    <property type="entry name" value="Ala_racemase/Decarboxylase_C"/>
</dbReference>
<sequence>MEHVLSRTQLSEIANEFGTPVYVYNADKIAAQYKRLTTAFKSDKVRFFMPAKH</sequence>
<evidence type="ECO:0008006" key="3">
    <source>
        <dbReference type="Google" id="ProtNLM"/>
    </source>
</evidence>
<dbReference type="RefSeq" id="WP_240830721.1">
    <property type="nucleotide sequence ID" value="NZ_JAKWBL010000003.1"/>
</dbReference>
<dbReference type="EMBL" id="JAKWBL010000003">
    <property type="protein sequence ID" value="MCH5599039.1"/>
    <property type="molecule type" value="Genomic_DNA"/>
</dbReference>
<reference evidence="1 2" key="1">
    <citation type="submission" date="2022-02" db="EMBL/GenBank/DDBJ databases">
        <authorList>
            <person name="Min J."/>
        </authorList>
    </citation>
    <scope>NUCLEOTIDE SEQUENCE [LARGE SCALE GENOMIC DNA]</scope>
    <source>
        <strain evidence="1 2">GR10-1</strain>
    </source>
</reference>
<name>A0ABS9SKW8_9BACT</name>
<gene>
    <name evidence="1" type="ORF">MKP09_14550</name>
</gene>
<dbReference type="InterPro" id="IPR029066">
    <property type="entry name" value="PLP-binding_barrel"/>
</dbReference>
<accession>A0ABS9SKW8</accession>
<evidence type="ECO:0000313" key="2">
    <source>
        <dbReference type="Proteomes" id="UP001202248"/>
    </source>
</evidence>
<proteinExistence type="predicted"/>
<dbReference type="Gene3D" id="3.20.20.10">
    <property type="entry name" value="Alanine racemase"/>
    <property type="match status" value="1"/>
</dbReference>